<evidence type="ECO:0000313" key="1">
    <source>
        <dbReference type="EMBL" id="PPK85791.1"/>
    </source>
</evidence>
<reference evidence="1 2" key="1">
    <citation type="submission" date="2018-02" db="EMBL/GenBank/DDBJ databases">
        <title>Genomic Encyclopedia of Archaeal and Bacterial Type Strains, Phase II (KMG-II): from individual species to whole genera.</title>
        <authorList>
            <person name="Goeker M."/>
        </authorList>
    </citation>
    <scope>NUCLEOTIDE SEQUENCE [LARGE SCALE GENOMIC DNA]</scope>
    <source>
        <strain evidence="1 2">DSM 29526</strain>
    </source>
</reference>
<proteinExistence type="predicted"/>
<dbReference type="AlphaFoldDB" id="A0A2S6I405"/>
<dbReference type="Proteomes" id="UP000237662">
    <property type="component" value="Unassembled WGS sequence"/>
</dbReference>
<sequence length="110" mass="12690">MNWTSIDHLHDVEAIIERSSQTPCLILKHSTTCPISSLAKHRLEKQWDLQEVAIAPYYLDLLRHREVSHHIASTFGVRHESPQVLLIKDGKCIYDASHLDIRVDELRQTA</sequence>
<dbReference type="InterPro" id="IPR036249">
    <property type="entry name" value="Thioredoxin-like_sf"/>
</dbReference>
<dbReference type="NCBIfam" id="TIGR04019">
    <property type="entry name" value="B_thiol_YtxJ"/>
    <property type="match status" value="1"/>
</dbReference>
<organism evidence="1 2">
    <name type="scientific">Neolewinella xylanilytica</name>
    <dbReference type="NCBI Taxonomy" id="1514080"/>
    <lineage>
        <taxon>Bacteria</taxon>
        <taxon>Pseudomonadati</taxon>
        <taxon>Bacteroidota</taxon>
        <taxon>Saprospiria</taxon>
        <taxon>Saprospirales</taxon>
        <taxon>Lewinellaceae</taxon>
        <taxon>Neolewinella</taxon>
    </lineage>
</organism>
<dbReference type="RefSeq" id="WP_104420279.1">
    <property type="nucleotide sequence ID" value="NZ_PTJC01000006.1"/>
</dbReference>
<name>A0A2S6I405_9BACT</name>
<dbReference type="SUPFAM" id="SSF52833">
    <property type="entry name" value="Thioredoxin-like"/>
    <property type="match status" value="1"/>
</dbReference>
<protein>
    <submittedName>
        <fullName evidence="1">Bacillithiol system protein YtxJ</fullName>
    </submittedName>
</protein>
<dbReference type="InterPro" id="IPR022551">
    <property type="entry name" value="BrxC"/>
</dbReference>
<keyword evidence="2" id="KW-1185">Reference proteome</keyword>
<dbReference type="Gene3D" id="3.40.30.10">
    <property type="entry name" value="Glutaredoxin"/>
    <property type="match status" value="1"/>
</dbReference>
<accession>A0A2S6I405</accession>
<evidence type="ECO:0000313" key="2">
    <source>
        <dbReference type="Proteomes" id="UP000237662"/>
    </source>
</evidence>
<dbReference type="EMBL" id="PTJC01000006">
    <property type="protein sequence ID" value="PPK85791.1"/>
    <property type="molecule type" value="Genomic_DNA"/>
</dbReference>
<dbReference type="OrthoDB" id="677051at2"/>
<dbReference type="Pfam" id="PF11009">
    <property type="entry name" value="BrxC"/>
    <property type="match status" value="1"/>
</dbReference>
<gene>
    <name evidence="1" type="ORF">CLV84_2698</name>
</gene>
<comment type="caution">
    <text evidence="1">The sequence shown here is derived from an EMBL/GenBank/DDBJ whole genome shotgun (WGS) entry which is preliminary data.</text>
</comment>